<sequence length="163" mass="18453">MKRMQEKDIPAFVQEVVASGCDICAVGPSCYCFGDTDVPRDKRRGLYKKLGEIDARYGSRDHLRYQIAAHLASIGRYIDAPPMEEEDWIDNEAPELADVTPYDVAHLPIYAVLLMAEAKGADWRIVARATLNIDPERQPERARRAWASHLARARWLATSDLLQ</sequence>
<accession>A0A562MQX2</accession>
<dbReference type="RefSeq" id="WP_322791128.1">
    <property type="nucleotide sequence ID" value="NZ_BSPF01000038.1"/>
</dbReference>
<organism evidence="1 2">
    <name type="scientific">Mesorhizobium tianshanense</name>
    <dbReference type="NCBI Taxonomy" id="39844"/>
    <lineage>
        <taxon>Bacteria</taxon>
        <taxon>Pseudomonadati</taxon>
        <taxon>Pseudomonadota</taxon>
        <taxon>Alphaproteobacteria</taxon>
        <taxon>Hyphomicrobiales</taxon>
        <taxon>Phyllobacteriaceae</taxon>
        <taxon>Mesorhizobium</taxon>
    </lineage>
</organism>
<evidence type="ECO:0000313" key="1">
    <source>
        <dbReference type="EMBL" id="TWI22259.1"/>
    </source>
</evidence>
<gene>
    <name evidence="1" type="ORF">IQ26_06692</name>
</gene>
<dbReference type="EMBL" id="VLKT01000067">
    <property type="protein sequence ID" value="TWI22259.1"/>
    <property type="molecule type" value="Genomic_DNA"/>
</dbReference>
<comment type="caution">
    <text evidence="1">The sequence shown here is derived from an EMBL/GenBank/DDBJ whole genome shotgun (WGS) entry which is preliminary data.</text>
</comment>
<dbReference type="Proteomes" id="UP000317122">
    <property type="component" value="Unassembled WGS sequence"/>
</dbReference>
<dbReference type="AlphaFoldDB" id="A0A562MQX2"/>
<keyword evidence="2" id="KW-1185">Reference proteome</keyword>
<reference evidence="1 2" key="1">
    <citation type="journal article" date="2015" name="Stand. Genomic Sci.">
        <title>Genomic Encyclopedia of Bacterial and Archaeal Type Strains, Phase III: the genomes of soil and plant-associated and newly described type strains.</title>
        <authorList>
            <person name="Whitman W.B."/>
            <person name="Woyke T."/>
            <person name="Klenk H.P."/>
            <person name="Zhou Y."/>
            <person name="Lilburn T.G."/>
            <person name="Beck B.J."/>
            <person name="De Vos P."/>
            <person name="Vandamme P."/>
            <person name="Eisen J.A."/>
            <person name="Garrity G."/>
            <person name="Hugenholtz P."/>
            <person name="Kyrpides N.C."/>
        </authorList>
    </citation>
    <scope>NUCLEOTIDE SEQUENCE [LARGE SCALE GENOMIC DNA]</scope>
    <source>
        <strain evidence="1 2">CGMCC 1.2546</strain>
    </source>
</reference>
<name>A0A562MQX2_9HYPH</name>
<proteinExistence type="predicted"/>
<evidence type="ECO:0000313" key="2">
    <source>
        <dbReference type="Proteomes" id="UP000317122"/>
    </source>
</evidence>
<protein>
    <submittedName>
        <fullName evidence="1">Uncharacterized protein</fullName>
    </submittedName>
</protein>